<evidence type="ECO:0000256" key="7">
    <source>
        <dbReference type="ARBA" id="ARBA00047989"/>
    </source>
</evidence>
<dbReference type="InterPro" id="IPR038371">
    <property type="entry name" value="Cu_polyphenol_OxRdtase_sf"/>
</dbReference>
<comment type="catalytic activity">
    <reaction evidence="7">
        <text>adenosine + H2O + H(+) = inosine + NH4(+)</text>
        <dbReference type="Rhea" id="RHEA:24408"/>
        <dbReference type="ChEBI" id="CHEBI:15377"/>
        <dbReference type="ChEBI" id="CHEBI:15378"/>
        <dbReference type="ChEBI" id="CHEBI:16335"/>
        <dbReference type="ChEBI" id="CHEBI:17596"/>
        <dbReference type="ChEBI" id="CHEBI:28938"/>
        <dbReference type="EC" id="3.5.4.4"/>
    </reaction>
    <physiologicalReaction direction="left-to-right" evidence="7">
        <dbReference type="Rhea" id="RHEA:24409"/>
    </physiologicalReaction>
</comment>
<dbReference type="Gene3D" id="3.60.140.10">
    <property type="entry name" value="CNF1/YfiH-like putative cysteine hydrolases"/>
    <property type="match status" value="1"/>
</dbReference>
<evidence type="ECO:0000256" key="6">
    <source>
        <dbReference type="ARBA" id="ARBA00022833"/>
    </source>
</evidence>
<evidence type="ECO:0000313" key="10">
    <source>
        <dbReference type="EMBL" id="KIW71627.1"/>
    </source>
</evidence>
<sequence>MNLQRLARTMGFHPGALLLPNGAWPHSGQAIKDEDYTWVTNPASGTLMPVTRTNQPVTYDAVASRSPRHVLAVQGADCPAIFLYDPSSRVLGLAHAGWKPLVRNVVGNVVDAMVELGARRRNIHAYISPGVGDRYNAFQWDDCMEEAVRDVFVLAGRSDLLEDPTIRHSITAEDRARLQSTLGREACAVSALKLSYLATRDLVRCGLAECNISCSNASTILDRYPYSSSSDREFSTPFAHHSFRREKPNHGLSISVLFLTDNDGN</sequence>
<dbReference type="HOGENOM" id="CLU_860995_0_0_1"/>
<dbReference type="PANTHER" id="PTHR30616">
    <property type="entry name" value="UNCHARACTERIZED PROTEIN YFIH"/>
    <property type="match status" value="1"/>
</dbReference>
<organism evidence="10 11">
    <name type="scientific">Phialophora macrospora</name>
    <dbReference type="NCBI Taxonomy" id="1851006"/>
    <lineage>
        <taxon>Eukaryota</taxon>
        <taxon>Fungi</taxon>
        <taxon>Dikarya</taxon>
        <taxon>Ascomycota</taxon>
        <taxon>Pezizomycotina</taxon>
        <taxon>Eurotiomycetes</taxon>
        <taxon>Chaetothyriomycetidae</taxon>
        <taxon>Chaetothyriales</taxon>
        <taxon>Herpotrichiellaceae</taxon>
        <taxon>Phialophora</taxon>
    </lineage>
</organism>
<comment type="catalytic activity">
    <reaction evidence="9">
        <text>S-methyl-5'-thioadenosine + phosphate = 5-(methylsulfanyl)-alpha-D-ribose 1-phosphate + adenine</text>
        <dbReference type="Rhea" id="RHEA:11852"/>
        <dbReference type="ChEBI" id="CHEBI:16708"/>
        <dbReference type="ChEBI" id="CHEBI:17509"/>
        <dbReference type="ChEBI" id="CHEBI:43474"/>
        <dbReference type="ChEBI" id="CHEBI:58533"/>
        <dbReference type="EC" id="2.4.2.28"/>
    </reaction>
    <physiologicalReaction direction="left-to-right" evidence="9">
        <dbReference type="Rhea" id="RHEA:11853"/>
    </physiologicalReaction>
</comment>
<dbReference type="STRING" id="5601.A0A0D2EBG5"/>
<dbReference type="PANTHER" id="PTHR30616:SF2">
    <property type="entry name" value="PURINE NUCLEOSIDE PHOSPHORYLASE LACC1"/>
    <property type="match status" value="1"/>
</dbReference>
<dbReference type="CDD" id="cd16833">
    <property type="entry name" value="YfiH"/>
    <property type="match status" value="1"/>
</dbReference>
<keyword evidence="6" id="KW-0862">Zinc</keyword>
<evidence type="ECO:0000313" key="11">
    <source>
        <dbReference type="Proteomes" id="UP000054266"/>
    </source>
</evidence>
<dbReference type="GO" id="GO:0016787">
    <property type="term" value="F:hydrolase activity"/>
    <property type="evidence" value="ECO:0007669"/>
    <property type="project" value="UniProtKB-KW"/>
</dbReference>
<evidence type="ECO:0000256" key="9">
    <source>
        <dbReference type="ARBA" id="ARBA00049893"/>
    </source>
</evidence>
<evidence type="ECO:0000256" key="1">
    <source>
        <dbReference type="ARBA" id="ARBA00000553"/>
    </source>
</evidence>
<proteinExistence type="inferred from homology"/>
<keyword evidence="4" id="KW-0479">Metal-binding</keyword>
<evidence type="ECO:0000256" key="2">
    <source>
        <dbReference type="ARBA" id="ARBA00007353"/>
    </source>
</evidence>
<dbReference type="Proteomes" id="UP000054266">
    <property type="component" value="Unassembled WGS sequence"/>
</dbReference>
<name>A0A0D2EBG5_9EURO</name>
<dbReference type="InterPro" id="IPR011324">
    <property type="entry name" value="Cytotoxic_necrot_fac-like_cat"/>
</dbReference>
<dbReference type="GO" id="GO:0017061">
    <property type="term" value="F:S-methyl-5-thioadenosine phosphorylase activity"/>
    <property type="evidence" value="ECO:0007669"/>
    <property type="project" value="UniProtKB-EC"/>
</dbReference>
<comment type="similarity">
    <text evidence="2">Belongs to the purine nucleoside phosphorylase YfiH/LACC1 family.</text>
</comment>
<keyword evidence="5" id="KW-0378">Hydrolase</keyword>
<comment type="catalytic activity">
    <reaction evidence="8">
        <text>adenosine + phosphate = alpha-D-ribose 1-phosphate + adenine</text>
        <dbReference type="Rhea" id="RHEA:27642"/>
        <dbReference type="ChEBI" id="CHEBI:16335"/>
        <dbReference type="ChEBI" id="CHEBI:16708"/>
        <dbReference type="ChEBI" id="CHEBI:43474"/>
        <dbReference type="ChEBI" id="CHEBI:57720"/>
        <dbReference type="EC" id="2.4.2.1"/>
    </reaction>
    <physiologicalReaction direction="left-to-right" evidence="8">
        <dbReference type="Rhea" id="RHEA:27643"/>
    </physiologicalReaction>
</comment>
<protein>
    <recommendedName>
        <fullName evidence="12">Purine nucleoside phosphorylase</fullName>
    </recommendedName>
</protein>
<accession>A0A0D2EBG5</accession>
<evidence type="ECO:0000256" key="3">
    <source>
        <dbReference type="ARBA" id="ARBA00022679"/>
    </source>
</evidence>
<dbReference type="GO" id="GO:0005507">
    <property type="term" value="F:copper ion binding"/>
    <property type="evidence" value="ECO:0007669"/>
    <property type="project" value="TreeGrafter"/>
</dbReference>
<dbReference type="InterPro" id="IPR003730">
    <property type="entry name" value="Cu_polyphenol_OxRdtase"/>
</dbReference>
<keyword evidence="11" id="KW-1185">Reference proteome</keyword>
<reference evidence="10 11" key="1">
    <citation type="submission" date="2015-01" db="EMBL/GenBank/DDBJ databases">
        <title>The Genome Sequence of Capronia semiimmersa CBS27337.</title>
        <authorList>
            <consortium name="The Broad Institute Genomics Platform"/>
            <person name="Cuomo C."/>
            <person name="de Hoog S."/>
            <person name="Gorbushina A."/>
            <person name="Stielow B."/>
            <person name="Teixiera M."/>
            <person name="Abouelleil A."/>
            <person name="Chapman S.B."/>
            <person name="Priest M."/>
            <person name="Young S.K."/>
            <person name="Wortman J."/>
            <person name="Nusbaum C."/>
            <person name="Birren B."/>
        </authorList>
    </citation>
    <scope>NUCLEOTIDE SEQUENCE [LARGE SCALE GENOMIC DNA]</scope>
    <source>
        <strain evidence="10 11">CBS 27337</strain>
    </source>
</reference>
<keyword evidence="3" id="KW-0808">Transferase</keyword>
<evidence type="ECO:0008006" key="12">
    <source>
        <dbReference type="Google" id="ProtNLM"/>
    </source>
</evidence>
<dbReference type="SUPFAM" id="SSF64438">
    <property type="entry name" value="CNF1/YfiH-like putative cysteine hydrolases"/>
    <property type="match status" value="1"/>
</dbReference>
<dbReference type="EMBL" id="KN846957">
    <property type="protein sequence ID" value="KIW71627.1"/>
    <property type="molecule type" value="Genomic_DNA"/>
</dbReference>
<dbReference type="Pfam" id="PF02578">
    <property type="entry name" value="Cu-oxidase_4"/>
    <property type="match status" value="1"/>
</dbReference>
<comment type="catalytic activity">
    <reaction evidence="1">
        <text>inosine + phosphate = alpha-D-ribose 1-phosphate + hypoxanthine</text>
        <dbReference type="Rhea" id="RHEA:27646"/>
        <dbReference type="ChEBI" id="CHEBI:17368"/>
        <dbReference type="ChEBI" id="CHEBI:17596"/>
        <dbReference type="ChEBI" id="CHEBI:43474"/>
        <dbReference type="ChEBI" id="CHEBI:57720"/>
        <dbReference type="EC" id="2.4.2.1"/>
    </reaction>
    <physiologicalReaction direction="left-to-right" evidence="1">
        <dbReference type="Rhea" id="RHEA:27647"/>
    </physiologicalReaction>
</comment>
<gene>
    <name evidence="10" type="ORF">PV04_03769</name>
</gene>
<dbReference type="AlphaFoldDB" id="A0A0D2EBG5"/>
<evidence type="ECO:0000256" key="5">
    <source>
        <dbReference type="ARBA" id="ARBA00022801"/>
    </source>
</evidence>
<evidence type="ECO:0000256" key="8">
    <source>
        <dbReference type="ARBA" id="ARBA00048968"/>
    </source>
</evidence>
<evidence type="ECO:0000256" key="4">
    <source>
        <dbReference type="ARBA" id="ARBA00022723"/>
    </source>
</evidence>